<dbReference type="PANTHER" id="PTHR16074">
    <property type="entry name" value="BARDET-BIEDL SYNDROME 7 PROTEIN"/>
    <property type="match status" value="1"/>
</dbReference>
<dbReference type="EMBL" id="HBJA01140456">
    <property type="protein sequence ID" value="CAE0836993.1"/>
    <property type="molecule type" value="Transcribed_RNA"/>
</dbReference>
<protein>
    <recommendedName>
        <fullName evidence="7">Bardet-Biedl syndrome 7 protein homolog</fullName>
    </recommendedName>
</protein>
<feature type="domain" description="BBS7 helical hairpin" evidence="2">
    <location>
        <begin position="608"/>
        <end position="721"/>
    </location>
</feature>
<dbReference type="InterPro" id="IPR056332">
    <property type="entry name" value="Beta-prop_BBS7"/>
</dbReference>
<accession>A0A7S4GH50</accession>
<dbReference type="GO" id="GO:0060271">
    <property type="term" value="P:cilium assembly"/>
    <property type="evidence" value="ECO:0007669"/>
    <property type="project" value="TreeGrafter"/>
</dbReference>
<dbReference type="InterPro" id="IPR036322">
    <property type="entry name" value="WD40_repeat_dom_sf"/>
</dbReference>
<dbReference type="Pfam" id="PF23360">
    <property type="entry name" value="BBS7_GAE"/>
    <property type="match status" value="1"/>
</dbReference>
<feature type="coiled-coil region" evidence="1">
    <location>
        <begin position="346"/>
        <end position="380"/>
    </location>
</feature>
<feature type="domain" description="BBS7 GAE" evidence="3">
    <location>
        <begin position="389"/>
        <end position="493"/>
    </location>
</feature>
<dbReference type="Pfam" id="PF23361">
    <property type="entry name" value="BBS7_pf"/>
    <property type="match status" value="1"/>
</dbReference>
<dbReference type="Pfam" id="PF23349">
    <property type="entry name" value="BBS7_hp"/>
    <property type="match status" value="1"/>
</dbReference>
<feature type="domain" description="BBS7 beta-propeller" evidence="5">
    <location>
        <begin position="21"/>
        <end position="318"/>
    </location>
</feature>
<keyword evidence="1" id="KW-0175">Coiled coil</keyword>
<dbReference type="GO" id="GO:0034464">
    <property type="term" value="C:BBSome"/>
    <property type="evidence" value="ECO:0007669"/>
    <property type="project" value="TreeGrafter"/>
</dbReference>
<dbReference type="GO" id="GO:0008104">
    <property type="term" value="P:intracellular protein localization"/>
    <property type="evidence" value="ECO:0007669"/>
    <property type="project" value="TreeGrafter"/>
</dbReference>
<dbReference type="Gene3D" id="2.130.10.10">
    <property type="entry name" value="YVTN repeat-like/Quinoprotein amine dehydrogenase"/>
    <property type="match status" value="1"/>
</dbReference>
<dbReference type="SUPFAM" id="SSF50978">
    <property type="entry name" value="WD40 repeat-like"/>
    <property type="match status" value="1"/>
</dbReference>
<dbReference type="InterPro" id="IPR056335">
    <property type="entry name" value="BBS7_hairpin"/>
</dbReference>
<sequence length="724" mass="81073">MDLNFLRHDLLTTSSTARHCLRVLPLGKKNKQKLVLGDSTGQVQALSLGKSLELVLSFKMSPALQGQQAKPINYIDLSTDKIFVASGEVISGITRKGKCFFRLETNLSENISSMAVRTPYIWTAGEYVLNVFEEGREAHFYMSPDKVNHITVEQISDKTLDSVLACNDRMLRVVKNSDLVSEHPVEGAAKTVAVYSTKNNGSNKDIVYGTDSGHLGAFKITSGGLQKKWLKEDEKNTGGINCILVSDFTKDGVSDLICGRDNGFMEIFNFEGANAEPTLIYQTTLNETITSMDTGLITNIQKDEIAVSTYSGKILCFSNHQNDAPPPLIPSSTTSAAAAKTAELTKKRNEKKIQAVTQDIEKLKEKLKKQKAEYGRMSEDHIAVSAEYKIKDKFVLDSSACWILTLELDCPIELAALQCDVDVELIDVDANIAIVSKNKPERDSSTKLLATYRNTESVNRMEIKVRTVEGQYGTLQVFVLPKLSPKTAQLASYQIRPLSLHQRQTEKPAGIDDLSMNTLTMQGPFSFSDMISWMGQCLPDVPEKTQTDEVTYYFKSTFQGTMLVAKIKAGEGVFKSDSVSTLAILKDFITKQATTRKMQVKSPFEIKDDTCANVLQLLHPKLQYQLSLSEKVKLIDALKEIEMQEQDVSFLSEQYKEILENHKSIEKEFEMQPRRLEFLHGIVKNLYNDKYKFKGQNVSHKLPVLQGLLEKYDLKEVQAFFAQS</sequence>
<dbReference type="GO" id="GO:0005930">
    <property type="term" value="C:axoneme"/>
    <property type="evidence" value="ECO:0007669"/>
    <property type="project" value="TreeGrafter"/>
</dbReference>
<evidence type="ECO:0000259" key="4">
    <source>
        <dbReference type="Pfam" id="PF23361"/>
    </source>
</evidence>
<dbReference type="GO" id="GO:0016020">
    <property type="term" value="C:membrane"/>
    <property type="evidence" value="ECO:0007669"/>
    <property type="project" value="TreeGrafter"/>
</dbReference>
<dbReference type="InterPro" id="IPR056334">
    <property type="entry name" value="BBS7_GAE_dom"/>
</dbReference>
<gene>
    <name evidence="6" type="ORF">EGYM00163_LOCUS48362</name>
</gene>
<dbReference type="GO" id="GO:0036064">
    <property type="term" value="C:ciliary basal body"/>
    <property type="evidence" value="ECO:0007669"/>
    <property type="project" value="TreeGrafter"/>
</dbReference>
<dbReference type="AlphaFoldDB" id="A0A7S4GH50"/>
<evidence type="ECO:0000259" key="5">
    <source>
        <dbReference type="Pfam" id="PF23743"/>
    </source>
</evidence>
<evidence type="ECO:0000259" key="2">
    <source>
        <dbReference type="Pfam" id="PF23349"/>
    </source>
</evidence>
<dbReference type="InterPro" id="IPR056333">
    <property type="entry name" value="BBS7_pf_dom"/>
</dbReference>
<feature type="domain" description="BBS7 platform" evidence="4">
    <location>
        <begin position="512"/>
        <end position="601"/>
    </location>
</feature>
<organism evidence="6">
    <name type="scientific">Eutreptiella gymnastica</name>
    <dbReference type="NCBI Taxonomy" id="73025"/>
    <lineage>
        <taxon>Eukaryota</taxon>
        <taxon>Discoba</taxon>
        <taxon>Euglenozoa</taxon>
        <taxon>Euglenida</taxon>
        <taxon>Spirocuta</taxon>
        <taxon>Euglenophyceae</taxon>
        <taxon>Eutreptiales</taxon>
        <taxon>Eutreptiaceae</taxon>
        <taxon>Eutreptiella</taxon>
    </lineage>
</organism>
<evidence type="ECO:0000313" key="6">
    <source>
        <dbReference type="EMBL" id="CAE0836993.1"/>
    </source>
</evidence>
<evidence type="ECO:0000259" key="3">
    <source>
        <dbReference type="Pfam" id="PF23360"/>
    </source>
</evidence>
<evidence type="ECO:0000256" key="1">
    <source>
        <dbReference type="SAM" id="Coils"/>
    </source>
</evidence>
<feature type="coiled-coil region" evidence="1">
    <location>
        <begin position="634"/>
        <end position="668"/>
    </location>
</feature>
<reference evidence="6" key="1">
    <citation type="submission" date="2021-01" db="EMBL/GenBank/DDBJ databases">
        <authorList>
            <person name="Corre E."/>
            <person name="Pelletier E."/>
            <person name="Niang G."/>
            <person name="Scheremetjew M."/>
            <person name="Finn R."/>
            <person name="Kale V."/>
            <person name="Holt S."/>
            <person name="Cochrane G."/>
            <person name="Meng A."/>
            <person name="Brown T."/>
            <person name="Cohen L."/>
        </authorList>
    </citation>
    <scope>NUCLEOTIDE SEQUENCE</scope>
    <source>
        <strain evidence="6">CCMP1594</strain>
    </source>
</reference>
<name>A0A7S4GH50_9EUGL</name>
<dbReference type="PANTHER" id="PTHR16074:SF4">
    <property type="entry name" value="BARDET-BIEDL SYNDROME 7 PROTEIN"/>
    <property type="match status" value="1"/>
</dbReference>
<proteinExistence type="predicted"/>
<evidence type="ECO:0008006" key="7">
    <source>
        <dbReference type="Google" id="ProtNLM"/>
    </source>
</evidence>
<dbReference type="InterPro" id="IPR015943">
    <property type="entry name" value="WD40/YVTN_repeat-like_dom_sf"/>
</dbReference>
<dbReference type="Pfam" id="PF23743">
    <property type="entry name" value="Beta-prop_BBS7"/>
    <property type="match status" value="1"/>
</dbReference>